<evidence type="ECO:0000313" key="3">
    <source>
        <dbReference type="Proteomes" id="UP001054857"/>
    </source>
</evidence>
<keyword evidence="3" id="KW-1185">Reference proteome</keyword>
<dbReference type="PANTHER" id="PTHR45871">
    <property type="entry name" value="N-ACETYLGLUCOSAMINYL-PHOSPHATIDYLINOSITOL BIOSYNTHETIC PROTEIN"/>
    <property type="match status" value="1"/>
</dbReference>
<dbReference type="GO" id="GO:0006506">
    <property type="term" value="P:GPI anchor biosynthetic process"/>
    <property type="evidence" value="ECO:0007669"/>
    <property type="project" value="TreeGrafter"/>
</dbReference>
<feature type="non-terminal residue" evidence="2">
    <location>
        <position position="104"/>
    </location>
</feature>
<protein>
    <submittedName>
        <fullName evidence="2">Uncharacterized protein</fullName>
    </submittedName>
</protein>
<feature type="compositionally biased region" description="Pro residues" evidence="1">
    <location>
        <begin position="93"/>
        <end position="104"/>
    </location>
</feature>
<dbReference type="GO" id="GO:0000506">
    <property type="term" value="C:glycosylphosphatidylinositol-N-acetylglucosaminyltransferase (GPI-GnT) complex"/>
    <property type="evidence" value="ECO:0007669"/>
    <property type="project" value="TreeGrafter"/>
</dbReference>
<dbReference type="Gene3D" id="3.40.50.2000">
    <property type="entry name" value="Glycogen Phosphorylase B"/>
    <property type="match status" value="1"/>
</dbReference>
<sequence>VLKAVLSDVHAVICVSHTSKENTVLRACLRPAEVYVIPNAVDASQFTPDPLARWPASAPPRDTRGTGNTSGITNTNTTGAGTAGTSPKQGQEQPPPPPPSSSQT</sequence>
<feature type="compositionally biased region" description="Low complexity" evidence="1">
    <location>
        <begin position="65"/>
        <end position="92"/>
    </location>
</feature>
<proteinExistence type="predicted"/>
<name>A0AAD3E026_9CHLO</name>
<dbReference type="Proteomes" id="UP001054857">
    <property type="component" value="Unassembled WGS sequence"/>
</dbReference>
<dbReference type="EMBL" id="BMAR01000047">
    <property type="protein sequence ID" value="GFR51236.1"/>
    <property type="molecule type" value="Genomic_DNA"/>
</dbReference>
<reference evidence="2 3" key="1">
    <citation type="journal article" date="2021" name="Sci. Rep.">
        <title>Genome sequencing of the multicellular alga Astrephomene provides insights into convergent evolution of germ-soma differentiation.</title>
        <authorList>
            <person name="Yamashita S."/>
            <person name="Yamamoto K."/>
            <person name="Matsuzaki R."/>
            <person name="Suzuki S."/>
            <person name="Yamaguchi H."/>
            <person name="Hirooka S."/>
            <person name="Minakuchi Y."/>
            <person name="Miyagishima S."/>
            <person name="Kawachi M."/>
            <person name="Toyoda A."/>
            <person name="Nozaki H."/>
        </authorList>
    </citation>
    <scope>NUCLEOTIDE SEQUENCE [LARGE SCALE GENOMIC DNA]</scope>
    <source>
        <strain evidence="2 3">NIES-4017</strain>
    </source>
</reference>
<accession>A0AAD3E026</accession>
<evidence type="ECO:0000256" key="1">
    <source>
        <dbReference type="SAM" id="MobiDB-lite"/>
    </source>
</evidence>
<comment type="caution">
    <text evidence="2">The sequence shown here is derived from an EMBL/GenBank/DDBJ whole genome shotgun (WGS) entry which is preliminary data.</text>
</comment>
<gene>
    <name evidence="2" type="ORF">Agub_g13611</name>
</gene>
<dbReference type="GO" id="GO:0017176">
    <property type="term" value="F:phosphatidylinositol N-acetylglucosaminyltransferase activity"/>
    <property type="evidence" value="ECO:0007669"/>
    <property type="project" value="TreeGrafter"/>
</dbReference>
<dbReference type="SUPFAM" id="SSF53756">
    <property type="entry name" value="UDP-Glycosyltransferase/glycogen phosphorylase"/>
    <property type="match status" value="1"/>
</dbReference>
<feature type="region of interest" description="Disordered" evidence="1">
    <location>
        <begin position="45"/>
        <end position="104"/>
    </location>
</feature>
<dbReference type="PANTHER" id="PTHR45871:SF1">
    <property type="entry name" value="PHOSPHATIDYLINOSITOL N-ACETYLGLUCOSAMINYLTRANSFERASE SUBUNIT A"/>
    <property type="match status" value="1"/>
</dbReference>
<dbReference type="AlphaFoldDB" id="A0AAD3E026"/>
<evidence type="ECO:0000313" key="2">
    <source>
        <dbReference type="EMBL" id="GFR51236.1"/>
    </source>
</evidence>
<organism evidence="2 3">
    <name type="scientific">Astrephomene gubernaculifera</name>
    <dbReference type="NCBI Taxonomy" id="47775"/>
    <lineage>
        <taxon>Eukaryota</taxon>
        <taxon>Viridiplantae</taxon>
        <taxon>Chlorophyta</taxon>
        <taxon>core chlorophytes</taxon>
        <taxon>Chlorophyceae</taxon>
        <taxon>CS clade</taxon>
        <taxon>Chlamydomonadales</taxon>
        <taxon>Astrephomenaceae</taxon>
        <taxon>Astrephomene</taxon>
    </lineage>
</organism>
<feature type="non-terminal residue" evidence="2">
    <location>
        <position position="1"/>
    </location>
</feature>